<comment type="caution">
    <text evidence="2">The sequence shown here is derived from an EMBL/GenBank/DDBJ whole genome shotgun (WGS) entry which is preliminary data.</text>
</comment>
<dbReference type="Proteomes" id="UP001515480">
    <property type="component" value="Unassembled WGS sequence"/>
</dbReference>
<organism evidence="2 3">
    <name type="scientific">Prymnesium parvum</name>
    <name type="common">Toxic golden alga</name>
    <dbReference type="NCBI Taxonomy" id="97485"/>
    <lineage>
        <taxon>Eukaryota</taxon>
        <taxon>Haptista</taxon>
        <taxon>Haptophyta</taxon>
        <taxon>Prymnesiophyceae</taxon>
        <taxon>Prymnesiales</taxon>
        <taxon>Prymnesiaceae</taxon>
        <taxon>Prymnesium</taxon>
    </lineage>
</organism>
<evidence type="ECO:0000313" key="2">
    <source>
        <dbReference type="EMBL" id="KAL1529844.1"/>
    </source>
</evidence>
<evidence type="ECO:0008006" key="4">
    <source>
        <dbReference type="Google" id="ProtNLM"/>
    </source>
</evidence>
<gene>
    <name evidence="2" type="ORF">AB1Y20_000775</name>
</gene>
<protein>
    <recommendedName>
        <fullName evidence="4">Non-specific serine/threonine protein kinase</fullName>
    </recommendedName>
</protein>
<evidence type="ECO:0000313" key="3">
    <source>
        <dbReference type="Proteomes" id="UP001515480"/>
    </source>
</evidence>
<feature type="region of interest" description="Disordered" evidence="1">
    <location>
        <begin position="1905"/>
        <end position="1945"/>
    </location>
</feature>
<reference evidence="2 3" key="1">
    <citation type="journal article" date="2024" name="Science">
        <title>Giant polyketide synthase enzymes in the biosynthesis of giant marine polyether toxins.</title>
        <authorList>
            <person name="Fallon T.R."/>
            <person name="Shende V.V."/>
            <person name="Wierzbicki I.H."/>
            <person name="Pendleton A.L."/>
            <person name="Watervoot N.F."/>
            <person name="Auber R.P."/>
            <person name="Gonzalez D.J."/>
            <person name="Wisecaver J.H."/>
            <person name="Moore B.S."/>
        </authorList>
    </citation>
    <scope>NUCLEOTIDE SEQUENCE [LARGE SCALE GENOMIC DNA]</scope>
    <source>
        <strain evidence="2 3">12B1</strain>
    </source>
</reference>
<evidence type="ECO:0000256" key="1">
    <source>
        <dbReference type="SAM" id="MobiDB-lite"/>
    </source>
</evidence>
<accession>A0AB34K5W0</accession>
<name>A0AB34K5W0_PRYPA</name>
<feature type="region of interest" description="Disordered" evidence="1">
    <location>
        <begin position="1042"/>
        <end position="1065"/>
    </location>
</feature>
<feature type="region of interest" description="Disordered" evidence="1">
    <location>
        <begin position="1270"/>
        <end position="1291"/>
    </location>
</feature>
<sequence length="1945" mass="211615">MALAECMQSLRFNERMLALSAYAKQNPAQAAEDARGLLKGSTFEAHTAVILAKAVRAKDVAKALVSHPSELVRHTAASCGIIPPDELKQLLLSSETSRDMRKTILGCPQLPIDEETLEAARLLDQEQATCCLAELLKRCTDEERFVSFFTRIPGHALTITEAAAQGCPDGILALFPRSKQTAGKEEGKNKRPLRWQLGWLLKVASQRPRETLKLLLFTDSCGCPEAILSKLVSWGWRRQATLMADLVAHEPSTTLLKRIQILQTLASLHASSKTTFAYKLATFVQVFRVTAPATAGADLKEYIQLLPLSVKASTRHPEHCALMLRTFWELIDVAESYLAPKWPCGSPWKLFRLLETPQHYTWGALRAEEFLAKIGGVRTAGASLAPTDSDFNDAHALPGLSDDLRLRLLQTFLSYADKPEYYNNSPPICTPATAVSLFVKFLGAVGSTAALQRGFDALSASFGGQVLKQVLDRVAERMATLDAEEIASQAPLLPLPTHWARVFAEDEPKRPPLSPLAALLREMLLSTDRSEETLASLTAGFGREAFWALLRVVLAGSDAAILKLSPIPPRLPRLPVEWLTQLQMVAPAAPADAAAEGVSKLYAAKASQLMKDLQAAGKDADKRITVLRSLLALARDEAAAAKPAVFAELVPFLVKKLHTEQENVKFQLLPSLLDGVFSPTCWKTPYLAFLWHSCEHARNPSTKWKKEFSRVSRGKILAALGFDEGLERIDGACDEAVWREAAAAAEPRAARMRADGSCHWSEEDGGCDEQVQALCFSARALLETKPAAFLEVYVQAVRAHTRRGTRLPAAAAEWLLQQSLSAADSPGAHLRAMPSQMMRVLRLAAEGFDGDQRQAWRALPGLEARWRTMLAEAADLPVAELQVLLAGALNQLCDYNLVQKEEEERRQREKAPSTPPVAYEEWWAPLDVAEYEGAVGLALSRLATANVKAPVAMHVCAQRLDALARKSAKTRAGDETVRQTVEAAVEVLNAAPAKHLHGVLTVALGMVTPGGVEVPYNPSTAASQHDGVAAALPWDLFEGSSRADEAWDGSEPERKDDAGTLAPRDRRRDAITQAALLRLDGWREGRARLLAWQGVDDPSRTPRGGAMGTPQLLAALLDQYLKCTSASRRATGALRDRRALELCGRRDAAALLFFSDAFALHLRLARQEKLHALLSALAPPAALTPEERLSRAAVDRLEFYHWEADEHSLAARLVLLPPPTWTLHPETQRLLMARGLLSSTRTDVLRALPRLEFVQWHTRARELLAAFPRDQTRATAQEGKGRAPSDRFEVLPDRNDDQRVDERFSQLAADSPPLLTDQVQAREVDALVLAIGRSDDMDFKMESLSHCASQGRNKMALSALVRTVPGLSRTYARQVLRKLVARKSTSVATRIALLRLIVELRLDQPVEIFRRAWKKGACHRDVHIVMLQKLALVRGVAADDLVTARAIFDSVVLRADTDCKYIVAAVVADLHRATWEVPFLPELLARSWAFVPKMAAPVFSALLDAKGDGAPPTQILSNVAALLADARPLRQQALHGDELLAKEWASVVASAAAKKLSGRPLDACAPPALRALVEQVFDELDDGTLPHALKLWAALLPADGALVEWPLPRLRALCAHGGGGVQRDKWGAACAQWAEAAVYRALGAARAQPAAGGAALYEQAMRVVQLAREQQVVDAEGRPADGGRLLLAWAKLLGGTQSEAADVEAMLASKEAAAHSLKVVQQLCEAPARHGWRVLAWYAASAECTAPPRPGIRQLVSLGVKLVTDRSADQEKLLHLLEQHKAAPECVQVCDLLPPELLRPALVWLGQTFPAEAATRYLRLALLPADVASLLELCERAAVPMPVLPTPVVRAVLPQLLASPLHQAKAQAARLLAADGNLPELRALLKDTSPVVRAVALALLGDKAKEPAQAGAPAARGAGEEAISGSDLDDDDDFASDRMSLASNA</sequence>
<feature type="compositionally biased region" description="Low complexity" evidence="1">
    <location>
        <begin position="1907"/>
        <end position="1926"/>
    </location>
</feature>
<keyword evidence="3" id="KW-1185">Reference proteome</keyword>
<proteinExistence type="predicted"/>
<feature type="compositionally biased region" description="Basic and acidic residues" evidence="1">
    <location>
        <begin position="1279"/>
        <end position="1291"/>
    </location>
</feature>
<dbReference type="EMBL" id="JBGBPQ010000001">
    <property type="protein sequence ID" value="KAL1529844.1"/>
    <property type="molecule type" value="Genomic_DNA"/>
</dbReference>